<accession>A0AA88DJN7</accession>
<dbReference type="AlphaFoldDB" id="A0AA88DJN7"/>
<evidence type="ECO:0000313" key="4">
    <source>
        <dbReference type="EMBL" id="GMN51624.1"/>
    </source>
</evidence>
<dbReference type="SUPFAM" id="SSF52266">
    <property type="entry name" value="SGNH hydrolase"/>
    <property type="match status" value="1"/>
</dbReference>
<organism evidence="4 5">
    <name type="scientific">Ficus carica</name>
    <name type="common">Common fig</name>
    <dbReference type="NCBI Taxonomy" id="3494"/>
    <lineage>
        <taxon>Eukaryota</taxon>
        <taxon>Viridiplantae</taxon>
        <taxon>Streptophyta</taxon>
        <taxon>Embryophyta</taxon>
        <taxon>Tracheophyta</taxon>
        <taxon>Spermatophyta</taxon>
        <taxon>Magnoliopsida</taxon>
        <taxon>eudicotyledons</taxon>
        <taxon>Gunneridae</taxon>
        <taxon>Pentapetalae</taxon>
        <taxon>rosids</taxon>
        <taxon>fabids</taxon>
        <taxon>Rosales</taxon>
        <taxon>Moraceae</taxon>
        <taxon>Ficeae</taxon>
        <taxon>Ficus</taxon>
    </lineage>
</organism>
<evidence type="ECO:0000313" key="5">
    <source>
        <dbReference type="Proteomes" id="UP001187192"/>
    </source>
</evidence>
<evidence type="ECO:0000256" key="1">
    <source>
        <dbReference type="ARBA" id="ARBA00008668"/>
    </source>
</evidence>
<sequence>MYVFGDSLVDVGNNNYLLFSPVKANFPHNGVDFPTKKPTGRFCNGKNAVDLLSEIVGLPASPPYLSTIFKLKRSQKQFLTGANFASGGSGIMNQTNKLFSLSLTKQVGRFVEVNKALNKQLGVSRANHHFSKSIFLIVTGSNDIFSYFGSDDLPNKSTPLQYVNLMSLTLKGQIKRLYNLGARKFVFVGVGVIGCIPSERNKNKGEQCNEELNHWPVKYNEALKSMLRNLKFELKGINYSYFDGYAVMQNVIQKPSVYGFSEVKAACCGLGKLKADIPCLPFSTYCSNRSSHLFWDRSHPTEAAHRIYVDHIFNGPLLYTFPVNLKKLIEI</sequence>
<dbReference type="GO" id="GO:0016042">
    <property type="term" value="P:lipid catabolic process"/>
    <property type="evidence" value="ECO:0007669"/>
    <property type="project" value="UniProtKB-KW"/>
</dbReference>
<dbReference type="Pfam" id="PF00657">
    <property type="entry name" value="Lipase_GDSL"/>
    <property type="match status" value="1"/>
</dbReference>
<evidence type="ECO:0000256" key="2">
    <source>
        <dbReference type="ARBA" id="ARBA00022801"/>
    </source>
</evidence>
<evidence type="ECO:0008006" key="6">
    <source>
        <dbReference type="Google" id="ProtNLM"/>
    </source>
</evidence>
<dbReference type="CDD" id="cd01837">
    <property type="entry name" value="SGNH_plant_lipase_like"/>
    <property type="match status" value="1"/>
</dbReference>
<comment type="caution">
    <text evidence="4">The sequence shown here is derived from an EMBL/GenBank/DDBJ whole genome shotgun (WGS) entry which is preliminary data.</text>
</comment>
<keyword evidence="2" id="KW-0378">Hydrolase</keyword>
<gene>
    <name evidence="4" type="ORF">TIFTF001_020772</name>
</gene>
<dbReference type="Proteomes" id="UP001187192">
    <property type="component" value="Unassembled WGS sequence"/>
</dbReference>
<reference evidence="4" key="1">
    <citation type="submission" date="2023-07" db="EMBL/GenBank/DDBJ databases">
        <title>draft genome sequence of fig (Ficus carica).</title>
        <authorList>
            <person name="Takahashi T."/>
            <person name="Nishimura K."/>
        </authorList>
    </citation>
    <scope>NUCLEOTIDE SEQUENCE</scope>
</reference>
<comment type="similarity">
    <text evidence="1">Belongs to the 'GDSL' lipolytic enzyme family.</text>
</comment>
<dbReference type="InterPro" id="IPR036514">
    <property type="entry name" value="SGNH_hydro_sf"/>
</dbReference>
<keyword evidence="5" id="KW-1185">Reference proteome</keyword>
<protein>
    <recommendedName>
        <fullName evidence="6">GDSL esterase/lipase</fullName>
    </recommendedName>
</protein>
<keyword evidence="3" id="KW-0443">Lipid metabolism</keyword>
<dbReference type="InterPro" id="IPR035669">
    <property type="entry name" value="SGNH_plant_lipase-like"/>
</dbReference>
<dbReference type="PANTHER" id="PTHR45648:SF174">
    <property type="entry name" value="GDSL ESTERASE_LIPASE"/>
    <property type="match status" value="1"/>
</dbReference>
<name>A0AA88DJN7_FICCA</name>
<dbReference type="Gene3D" id="3.40.50.1110">
    <property type="entry name" value="SGNH hydrolase"/>
    <property type="match status" value="1"/>
</dbReference>
<keyword evidence="3" id="KW-0442">Lipid degradation</keyword>
<dbReference type="PANTHER" id="PTHR45648">
    <property type="entry name" value="GDSL LIPASE/ACYLHYDROLASE FAMILY PROTEIN (AFU_ORTHOLOGUE AFUA_4G14700)"/>
    <property type="match status" value="1"/>
</dbReference>
<dbReference type="EMBL" id="BTGU01000038">
    <property type="protein sequence ID" value="GMN51624.1"/>
    <property type="molecule type" value="Genomic_DNA"/>
</dbReference>
<dbReference type="InterPro" id="IPR051058">
    <property type="entry name" value="GDSL_Est/Lipase"/>
</dbReference>
<proteinExistence type="inferred from homology"/>
<dbReference type="InterPro" id="IPR001087">
    <property type="entry name" value="GDSL"/>
</dbReference>
<dbReference type="GO" id="GO:0016788">
    <property type="term" value="F:hydrolase activity, acting on ester bonds"/>
    <property type="evidence" value="ECO:0007669"/>
    <property type="project" value="InterPro"/>
</dbReference>
<evidence type="ECO:0000256" key="3">
    <source>
        <dbReference type="ARBA" id="ARBA00022963"/>
    </source>
</evidence>